<evidence type="ECO:0000313" key="8">
    <source>
        <dbReference type="EMBL" id="WDE03739.1"/>
    </source>
</evidence>
<comment type="catalytic activity">
    <reaction evidence="6">
        <text>DNA(n) + a 2'-deoxyribonucleoside 5'-triphosphate = DNA(n+1) + diphosphate</text>
        <dbReference type="Rhea" id="RHEA:22508"/>
        <dbReference type="Rhea" id="RHEA-COMP:17339"/>
        <dbReference type="Rhea" id="RHEA-COMP:17340"/>
        <dbReference type="ChEBI" id="CHEBI:33019"/>
        <dbReference type="ChEBI" id="CHEBI:61560"/>
        <dbReference type="ChEBI" id="CHEBI:173112"/>
        <dbReference type="EC" id="2.7.7.7"/>
    </reaction>
</comment>
<evidence type="ECO:0000256" key="6">
    <source>
        <dbReference type="ARBA" id="ARBA00049244"/>
    </source>
</evidence>
<dbReference type="NCBIfam" id="TIGR00573">
    <property type="entry name" value="dnaq"/>
    <property type="match status" value="1"/>
</dbReference>
<evidence type="ECO:0000256" key="4">
    <source>
        <dbReference type="ARBA" id="ARBA00025483"/>
    </source>
</evidence>
<keyword evidence="9" id="KW-1185">Reference proteome</keyword>
<dbReference type="InterPro" id="IPR006054">
    <property type="entry name" value="DnaQ"/>
</dbReference>
<dbReference type="KEGG" id="tvd:SG34_020480"/>
<dbReference type="GO" id="GO:0003677">
    <property type="term" value="F:DNA binding"/>
    <property type="evidence" value="ECO:0007669"/>
    <property type="project" value="InterPro"/>
</dbReference>
<feature type="domain" description="Exonuclease" evidence="7">
    <location>
        <begin position="7"/>
        <end position="174"/>
    </location>
</feature>
<keyword evidence="3 8" id="KW-0378">Hydrolase</keyword>
<dbReference type="GO" id="GO:0008408">
    <property type="term" value="F:3'-5' exonuclease activity"/>
    <property type="evidence" value="ECO:0007669"/>
    <property type="project" value="TreeGrafter"/>
</dbReference>
<name>A0AAE9Z0F1_9GAMM</name>
<dbReference type="FunFam" id="3.30.420.10:FF:000045">
    <property type="entry name" value="3'-5' exonuclease DinG"/>
    <property type="match status" value="1"/>
</dbReference>
<dbReference type="CDD" id="cd06127">
    <property type="entry name" value="DEDDh"/>
    <property type="match status" value="1"/>
</dbReference>
<evidence type="ECO:0000256" key="2">
    <source>
        <dbReference type="ARBA" id="ARBA00022722"/>
    </source>
</evidence>
<sequence length="204" mass="22919">MQPNAESVVVLDFETTGLSPDQGDRAIEIGAVRLQNGVITERFQQLMDPGRRISPFIEEYTGITNAMLADAAPVSQVMAEFADFIGDDNLVAHNASFDKRFLDAEFARISRSYPGEFACSLLVSRRLYQDCPNHKLGTLVRWKNITGEGSFHRALYDAEMTAYLWLAMLADIREQSQLELVPFELVTELSKTAKKSVGAFFSRW</sequence>
<keyword evidence="2" id="KW-0540">Nuclease</keyword>
<dbReference type="AlphaFoldDB" id="A0AAE9Z0F1"/>
<evidence type="ECO:0000259" key="7">
    <source>
        <dbReference type="SMART" id="SM00479"/>
    </source>
</evidence>
<keyword evidence="3 8" id="KW-0269">Exonuclease</keyword>
<protein>
    <recommendedName>
        <fullName evidence="1">DNA-directed DNA polymerase</fullName>
        <ecNumber evidence="1">2.7.7.7</ecNumber>
    </recommendedName>
</protein>
<evidence type="ECO:0000256" key="5">
    <source>
        <dbReference type="ARBA" id="ARBA00026073"/>
    </source>
</evidence>
<accession>A0AAE9Z0F1</accession>
<organism evidence="8 9">
    <name type="scientific">Thalassomonas viridans</name>
    <dbReference type="NCBI Taxonomy" id="137584"/>
    <lineage>
        <taxon>Bacteria</taxon>
        <taxon>Pseudomonadati</taxon>
        <taxon>Pseudomonadota</taxon>
        <taxon>Gammaproteobacteria</taxon>
        <taxon>Alteromonadales</taxon>
        <taxon>Colwelliaceae</taxon>
        <taxon>Thalassomonas</taxon>
    </lineage>
</organism>
<dbReference type="Pfam" id="PF00929">
    <property type="entry name" value="RNase_T"/>
    <property type="match status" value="1"/>
</dbReference>
<dbReference type="InterPro" id="IPR012337">
    <property type="entry name" value="RNaseH-like_sf"/>
</dbReference>
<dbReference type="GO" id="GO:0045004">
    <property type="term" value="P:DNA replication proofreading"/>
    <property type="evidence" value="ECO:0007669"/>
    <property type="project" value="TreeGrafter"/>
</dbReference>
<dbReference type="PANTHER" id="PTHR30231">
    <property type="entry name" value="DNA POLYMERASE III SUBUNIT EPSILON"/>
    <property type="match status" value="1"/>
</dbReference>
<dbReference type="RefSeq" id="WP_044837014.1">
    <property type="nucleotide sequence ID" value="NZ_CP059733.1"/>
</dbReference>
<dbReference type="Gene3D" id="3.30.420.10">
    <property type="entry name" value="Ribonuclease H-like superfamily/Ribonuclease H"/>
    <property type="match status" value="1"/>
</dbReference>
<proteinExistence type="predicted"/>
<dbReference type="EC" id="2.7.7.7" evidence="1"/>
<comment type="function">
    <text evidence="4">DNA polymerase III is a complex, multichain enzyme responsible for most of the replicative synthesis in bacteria. The epsilon subunit contain the editing function and is a proofreading 3'-5' exonuclease.</text>
</comment>
<comment type="subunit">
    <text evidence="5">DNA polymerase III contains a core (composed of alpha, epsilon and theta chains) that associates with a tau subunit. This core dimerizes to form the POLIII' complex. PolIII' associates with the gamma complex (composed of gamma, delta, delta', psi and chi chains) and with the beta chain to form the complete DNA polymerase III complex.</text>
</comment>
<dbReference type="EMBL" id="CP059733">
    <property type="protein sequence ID" value="WDE03739.1"/>
    <property type="molecule type" value="Genomic_DNA"/>
</dbReference>
<dbReference type="InterPro" id="IPR036397">
    <property type="entry name" value="RNaseH_sf"/>
</dbReference>
<gene>
    <name evidence="8" type="ORF">SG34_020480</name>
</gene>
<dbReference type="Proteomes" id="UP000032352">
    <property type="component" value="Chromosome"/>
</dbReference>
<dbReference type="GO" id="GO:0005829">
    <property type="term" value="C:cytosol"/>
    <property type="evidence" value="ECO:0007669"/>
    <property type="project" value="TreeGrafter"/>
</dbReference>
<evidence type="ECO:0000313" key="9">
    <source>
        <dbReference type="Proteomes" id="UP000032352"/>
    </source>
</evidence>
<dbReference type="SMART" id="SM00479">
    <property type="entry name" value="EXOIII"/>
    <property type="match status" value="1"/>
</dbReference>
<evidence type="ECO:0000256" key="1">
    <source>
        <dbReference type="ARBA" id="ARBA00012417"/>
    </source>
</evidence>
<reference evidence="8 9" key="2">
    <citation type="journal article" date="2022" name="Mar. Drugs">
        <title>Bioassay-Guided Fractionation Leads to the Detection of Cholic Acid Generated by the Rare Thalassomonas sp.</title>
        <authorList>
            <person name="Pheiffer F."/>
            <person name="Schneider Y.K."/>
            <person name="Hansen E.H."/>
            <person name="Andersen J.H."/>
            <person name="Isaksson J."/>
            <person name="Busche T."/>
            <person name="R C."/>
            <person name="Kalinowski J."/>
            <person name="Zyl L.V."/>
            <person name="Trindade M."/>
        </authorList>
    </citation>
    <scope>NUCLEOTIDE SEQUENCE [LARGE SCALE GENOMIC DNA]</scope>
    <source>
        <strain evidence="8 9">XOM25</strain>
    </source>
</reference>
<dbReference type="InterPro" id="IPR013520">
    <property type="entry name" value="Ribonucl_H"/>
</dbReference>
<dbReference type="SUPFAM" id="SSF53098">
    <property type="entry name" value="Ribonuclease H-like"/>
    <property type="match status" value="1"/>
</dbReference>
<dbReference type="GO" id="GO:0003887">
    <property type="term" value="F:DNA-directed DNA polymerase activity"/>
    <property type="evidence" value="ECO:0007669"/>
    <property type="project" value="UniProtKB-EC"/>
</dbReference>
<dbReference type="PANTHER" id="PTHR30231:SF37">
    <property type="entry name" value="EXODEOXYRIBONUCLEASE 10"/>
    <property type="match status" value="1"/>
</dbReference>
<evidence type="ECO:0000256" key="3">
    <source>
        <dbReference type="ARBA" id="ARBA00022839"/>
    </source>
</evidence>
<reference evidence="8 9" key="1">
    <citation type="journal article" date="2015" name="Genome Announc.">
        <title>Draft Genome Sequences of Marine Isolates of Thalassomonas viridans and Thalassomonas actiniarum.</title>
        <authorList>
            <person name="Olonade I."/>
            <person name="van Zyl L.J."/>
            <person name="Trindade M."/>
        </authorList>
    </citation>
    <scope>NUCLEOTIDE SEQUENCE [LARGE SCALE GENOMIC DNA]</scope>
    <source>
        <strain evidence="8 9">XOM25</strain>
    </source>
</reference>